<feature type="binding site" evidence="6">
    <location>
        <begin position="224"/>
        <end position="228"/>
    </location>
    <ligand>
        <name>GTP</name>
        <dbReference type="ChEBI" id="CHEBI:37565"/>
    </ligand>
</feature>
<evidence type="ECO:0000256" key="6">
    <source>
        <dbReference type="PIRSR" id="PIRSR006809-1"/>
    </source>
</evidence>
<evidence type="ECO:0000313" key="11">
    <source>
        <dbReference type="Proteomes" id="UP000196694"/>
    </source>
</evidence>
<evidence type="ECO:0000256" key="8">
    <source>
        <dbReference type="SAM" id="Coils"/>
    </source>
</evidence>
<feature type="binding site" evidence="7">
    <location>
        <position position="226"/>
    </location>
    <ligand>
        <name>Mg(2+)</name>
        <dbReference type="ChEBI" id="CHEBI:18420"/>
    </ligand>
</feature>
<feature type="binding site" evidence="6">
    <location>
        <begin position="313"/>
        <end position="316"/>
    </location>
    <ligand>
        <name>GTP</name>
        <dbReference type="ChEBI" id="CHEBI:37565"/>
    </ligand>
</feature>
<protein>
    <recommendedName>
        <fullName evidence="5">GTPase HflX</fullName>
    </recommendedName>
    <alternativeName>
        <fullName evidence="5">GTP-binding protein HflX</fullName>
    </alternativeName>
</protein>
<dbReference type="PANTHER" id="PTHR10229">
    <property type="entry name" value="GTP-BINDING PROTEIN HFLX"/>
    <property type="match status" value="1"/>
</dbReference>
<dbReference type="HAMAP" id="MF_00900">
    <property type="entry name" value="GTPase_HflX"/>
    <property type="match status" value="1"/>
</dbReference>
<dbReference type="GO" id="GO:0005525">
    <property type="term" value="F:GTP binding"/>
    <property type="evidence" value="ECO:0007669"/>
    <property type="project" value="UniProtKB-UniRule"/>
</dbReference>
<dbReference type="InterPro" id="IPR032305">
    <property type="entry name" value="GTP-bd_M"/>
</dbReference>
<keyword evidence="4 5" id="KW-0342">GTP-binding</keyword>
<dbReference type="Pfam" id="PF16360">
    <property type="entry name" value="GTP-bdg_M"/>
    <property type="match status" value="1"/>
</dbReference>
<keyword evidence="5" id="KW-0963">Cytoplasm</keyword>
<comment type="caution">
    <text evidence="10">The sequence shown here is derived from an EMBL/GenBank/DDBJ whole genome shotgun (WGS) entry which is preliminary data.</text>
</comment>
<keyword evidence="2 5" id="KW-0547">Nucleotide-binding</keyword>
<dbReference type="InterPro" id="IPR027417">
    <property type="entry name" value="P-loop_NTPase"/>
</dbReference>
<evidence type="ECO:0000256" key="4">
    <source>
        <dbReference type="ARBA" id="ARBA00023134"/>
    </source>
</evidence>
<dbReference type="Proteomes" id="UP000196694">
    <property type="component" value="Unassembled WGS sequence"/>
</dbReference>
<evidence type="ECO:0000256" key="5">
    <source>
        <dbReference type="HAMAP-Rule" id="MF_00900"/>
    </source>
</evidence>
<feature type="binding site" evidence="7">
    <location>
        <position position="206"/>
    </location>
    <ligand>
        <name>Mg(2+)</name>
        <dbReference type="ChEBI" id="CHEBI:18420"/>
    </ligand>
</feature>
<organism evidence="10 11">
    <name type="scientific">Pyrodictium delaneyi</name>
    <dbReference type="NCBI Taxonomy" id="1273541"/>
    <lineage>
        <taxon>Archaea</taxon>
        <taxon>Thermoproteota</taxon>
        <taxon>Thermoprotei</taxon>
        <taxon>Desulfurococcales</taxon>
        <taxon>Pyrodictiaceae</taxon>
        <taxon>Pyrodictium</taxon>
    </lineage>
</organism>
<dbReference type="PRINTS" id="PR00326">
    <property type="entry name" value="GTP1OBG"/>
</dbReference>
<dbReference type="GO" id="GO:0005737">
    <property type="term" value="C:cytoplasm"/>
    <property type="evidence" value="ECO:0007669"/>
    <property type="project" value="UniProtKB-SubCell"/>
</dbReference>
<keyword evidence="3 7" id="KW-0460">Magnesium</keyword>
<feature type="domain" description="Hflx-type G" evidence="9">
    <location>
        <begin position="193"/>
        <end position="371"/>
    </location>
</feature>
<dbReference type="InterPro" id="IPR025121">
    <property type="entry name" value="GTPase_HflX_N"/>
</dbReference>
<sequence length="375" mass="42275">MCESALKRALLALPRRLTSWEEREAYALLETAGYTVVDVVRYRPISRSRLFSKAKLEELAEKAKPLRGDEEARIIVYDELRPREYFRIVREARVDAIDRTLLILEIFALHAGSREAKLQIELARLKHQLPVIKEAIRLAKMRELPGFLGPGGYAVDAYYRYMVSRIARIRRELQELRRRREIERAKRRSAGLPHVAIVGYASAGKTTLFNKISGEKKPVGPEYFTTISPKVKATSFDGLRFAVVDTVGFISRIPPEIIEAFHSTLEEAAYADLILYVLDVSEDEYVMTEKLSEGLDTLRRIGVVDRPMIIAANKVDLVRDRSDLERVLNLIEAMAESVYPGLQGVIPVSAATSEGLGRLLCRVATLLRGTAGSMC</sequence>
<proteinExistence type="inferred from homology"/>
<dbReference type="Pfam" id="PF01926">
    <property type="entry name" value="MMR_HSR1"/>
    <property type="match status" value="1"/>
</dbReference>
<dbReference type="InterPro" id="IPR042108">
    <property type="entry name" value="GTPase_HflX_N_sf"/>
</dbReference>
<evidence type="ECO:0000256" key="1">
    <source>
        <dbReference type="ARBA" id="ARBA00022723"/>
    </source>
</evidence>
<comment type="cofactor">
    <cofactor evidence="7">
        <name>Mg(2+)</name>
        <dbReference type="ChEBI" id="CHEBI:18420"/>
    </cofactor>
</comment>
<dbReference type="PANTHER" id="PTHR10229:SF8">
    <property type="entry name" value="GTPASE HFLX"/>
    <property type="match status" value="1"/>
</dbReference>
<dbReference type="NCBIfam" id="TIGR03156">
    <property type="entry name" value="GTP_HflX"/>
    <property type="match status" value="1"/>
</dbReference>
<evidence type="ECO:0000256" key="2">
    <source>
        <dbReference type="ARBA" id="ARBA00022741"/>
    </source>
</evidence>
<dbReference type="Gene3D" id="3.40.50.300">
    <property type="entry name" value="P-loop containing nucleotide triphosphate hydrolases"/>
    <property type="match status" value="1"/>
</dbReference>
<evidence type="ECO:0000256" key="7">
    <source>
        <dbReference type="PIRSR" id="PIRSR006809-2"/>
    </source>
</evidence>
<dbReference type="AlphaFoldDB" id="A0A211YRM5"/>
<dbReference type="Gene3D" id="3.40.50.11060">
    <property type="entry name" value="GTPase HflX, N-terminal domain"/>
    <property type="match status" value="1"/>
</dbReference>
<keyword evidence="1 7" id="KW-0479">Metal-binding</keyword>
<dbReference type="PIRSF" id="PIRSF006809">
    <property type="entry name" value="GTP-binding_hflX_prd"/>
    <property type="match status" value="1"/>
</dbReference>
<name>A0A211YRM5_9CREN</name>
<keyword evidence="11" id="KW-1185">Reference proteome</keyword>
<evidence type="ECO:0000313" key="10">
    <source>
        <dbReference type="EMBL" id="OWJ55660.1"/>
    </source>
</evidence>
<evidence type="ECO:0000256" key="3">
    <source>
        <dbReference type="ARBA" id="ARBA00022842"/>
    </source>
</evidence>
<feature type="coiled-coil region" evidence="8">
    <location>
        <begin position="159"/>
        <end position="186"/>
    </location>
</feature>
<comment type="subcellular location">
    <subcellularLocation>
        <location evidence="5">Cytoplasm</location>
    </subcellularLocation>
    <text evidence="5">May associate with membranes.</text>
</comment>
<evidence type="ECO:0000259" key="9">
    <source>
        <dbReference type="PROSITE" id="PS51705"/>
    </source>
</evidence>
<dbReference type="SUPFAM" id="SSF52540">
    <property type="entry name" value="P-loop containing nucleoside triphosphate hydrolases"/>
    <property type="match status" value="1"/>
</dbReference>
<gene>
    <name evidence="5" type="primary">hflX</name>
    <name evidence="10" type="ORF">Pdsh_02435</name>
</gene>
<dbReference type="PROSITE" id="PS51705">
    <property type="entry name" value="G_HFLX"/>
    <property type="match status" value="1"/>
</dbReference>
<dbReference type="InterPro" id="IPR006073">
    <property type="entry name" value="GTP-bd"/>
</dbReference>
<dbReference type="GO" id="GO:0046872">
    <property type="term" value="F:metal ion binding"/>
    <property type="evidence" value="ECO:0007669"/>
    <property type="project" value="UniProtKB-KW"/>
</dbReference>
<dbReference type="GO" id="GO:0043022">
    <property type="term" value="F:ribosome binding"/>
    <property type="evidence" value="ECO:0007669"/>
    <property type="project" value="TreeGrafter"/>
</dbReference>
<comment type="function">
    <text evidence="5">GTPase that associates with the 50S ribosomal subunit and may have a role during protein synthesis or ribosome biogenesis.</text>
</comment>
<dbReference type="GO" id="GO:0003924">
    <property type="term" value="F:GTPase activity"/>
    <property type="evidence" value="ECO:0007669"/>
    <property type="project" value="UniProtKB-UniRule"/>
</dbReference>
<dbReference type="EMBL" id="NCQP01000001">
    <property type="protein sequence ID" value="OWJ55660.1"/>
    <property type="molecule type" value="Genomic_DNA"/>
</dbReference>
<dbReference type="InterPro" id="IPR030394">
    <property type="entry name" value="G_HFLX_dom"/>
</dbReference>
<feature type="binding site" evidence="6">
    <location>
        <begin position="199"/>
        <end position="206"/>
    </location>
    <ligand>
        <name>GTP</name>
        <dbReference type="ChEBI" id="CHEBI:37565"/>
    </ligand>
</feature>
<dbReference type="InterPro" id="IPR016496">
    <property type="entry name" value="GTPase_HflX"/>
</dbReference>
<keyword evidence="8" id="KW-0175">Coiled coil</keyword>
<reference evidence="10 11" key="1">
    <citation type="submission" date="2017-05" db="EMBL/GenBank/DDBJ databases">
        <title>The draft genome of the hyperthermophilic archaeon 'Pyrodictium delaneyi strain Hulk', an iron and nitrate reducer, reveals the capacity for sulfate reduction.</title>
        <authorList>
            <person name="Demey L.M."/>
            <person name="Miller C."/>
            <person name="Manzella M."/>
            <person name="Reguera G."/>
            <person name="Kashefi K."/>
        </authorList>
    </citation>
    <scope>NUCLEOTIDE SEQUENCE [LARGE SCALE GENOMIC DNA]</scope>
    <source>
        <strain evidence="10 11">Hulk</strain>
    </source>
</reference>
<comment type="subunit">
    <text evidence="5">Monomer. Associates with the 50S ribosomal subunit.</text>
</comment>
<dbReference type="Gene3D" id="6.10.250.2860">
    <property type="match status" value="1"/>
</dbReference>
<accession>A0A211YRM5</accession>
<feature type="binding site" evidence="6">
    <location>
        <begin position="245"/>
        <end position="248"/>
    </location>
    <ligand>
        <name>GTP</name>
        <dbReference type="ChEBI" id="CHEBI:37565"/>
    </ligand>
</feature>
<dbReference type="Pfam" id="PF13167">
    <property type="entry name" value="GTP-bdg_N"/>
    <property type="match status" value="1"/>
</dbReference>
<comment type="similarity">
    <text evidence="5">Belongs to the TRAFAC class OBG-HflX-like GTPase superfamily. HflX GTPase family.</text>
</comment>